<accession>A0A4Q1BPH1</accession>
<comment type="caution">
    <text evidence="4">The sequence shown here is derived from an EMBL/GenBank/DDBJ whole genome shotgun (WGS) entry which is preliminary data.</text>
</comment>
<sequence length="743" mass="79196">MNLSLEDKRRLIVMLIKILYLRHSPCSSPYLSCLPISSLISDDMTNTTSRTLSPSTSSLSSIPDSPPIKTDPISPTSMYLQTGPEVVVEQDTQESGATSTHLLKRVLSHGSNGSAPTASTVTPPGNVNRPLSPSSGGARTPKARKSILKPENGEQLASDLDQLKVRSPAFNSQQLPPQSLSQVLTPVSQPRSHKNVRQYSSSTDSSSSINPPSHLGSMYGPEGFPIHSGSSENVTDPTKQLGMRMSAEAIAAVAAADEAIKKLNGTPTLYQGPGYPGSMYQTPLAGPYPIGDNAYQLPRNLAGFIKPAGYSGKNHQARSPIDHTVTRQSSTSSTEASSTSSEESDLCIPVVEWVPRPIIGSPGPGHSPWGAPLSQITPKSPQRSGPSMGPPSSTTRRASGATNGSSSHAPPLDHRQSLPVGATAHTPGGLSQSSVLPLGHHPDAPVEEEDDDATVGHREHSPSTSSQSARSGLDLLWRAASGDIPTKSPSPYDLPGDHKGKRKAGAEAVAQWRKSGIPTGPTRNGQRIQTSPPTKKRRKSEIQMEHIDPVLRDREDTPLDAGGLEEHGSWGYGSESSGISEGDSEYKGETGGKTTRTPAPKARGGRRVVTTTAGRGRTNVGSTSAGASKTAPRKSRVSNESPSGGKRRFSGGGGGGGVQCEYVNPLPPYNRCQDIFTRKYDLPRHMARHGRREGELVMEGKLSEEKAVLWRSMKDKPKVMCHVCDESFTRMDALKRHQAKQHH</sequence>
<keyword evidence="1" id="KW-0863">Zinc-finger</keyword>
<organism evidence="4 5">
    <name type="scientific">Tremella mesenterica</name>
    <name type="common">Jelly fungus</name>
    <dbReference type="NCBI Taxonomy" id="5217"/>
    <lineage>
        <taxon>Eukaryota</taxon>
        <taxon>Fungi</taxon>
        <taxon>Dikarya</taxon>
        <taxon>Basidiomycota</taxon>
        <taxon>Agaricomycotina</taxon>
        <taxon>Tremellomycetes</taxon>
        <taxon>Tremellales</taxon>
        <taxon>Tremellaceae</taxon>
        <taxon>Tremella</taxon>
    </lineage>
</organism>
<feature type="region of interest" description="Disordered" evidence="2">
    <location>
        <begin position="310"/>
        <end position="345"/>
    </location>
</feature>
<dbReference type="SMART" id="SM00355">
    <property type="entry name" value="ZnF_C2H2"/>
    <property type="match status" value="2"/>
</dbReference>
<feature type="region of interest" description="Disordered" evidence="2">
    <location>
        <begin position="171"/>
        <end position="235"/>
    </location>
</feature>
<reference evidence="4 5" key="1">
    <citation type="submission" date="2016-06" db="EMBL/GenBank/DDBJ databases">
        <title>Evolution of pathogenesis and genome organization in the Tremellales.</title>
        <authorList>
            <person name="Cuomo C."/>
            <person name="Litvintseva A."/>
            <person name="Heitman J."/>
            <person name="Chen Y."/>
            <person name="Sun S."/>
            <person name="Springer D."/>
            <person name="Dromer F."/>
            <person name="Young S."/>
            <person name="Zeng Q."/>
            <person name="Chapman S."/>
            <person name="Gujja S."/>
            <person name="Saif S."/>
            <person name="Birren B."/>
        </authorList>
    </citation>
    <scope>NUCLEOTIDE SEQUENCE [LARGE SCALE GENOMIC DNA]</scope>
    <source>
        <strain evidence="4 5">ATCC 28783</strain>
    </source>
</reference>
<gene>
    <name evidence="4" type="ORF">M231_03055</name>
</gene>
<name>A0A4Q1BPH1_TREME</name>
<evidence type="ECO:0000259" key="3">
    <source>
        <dbReference type="PROSITE" id="PS50157"/>
    </source>
</evidence>
<keyword evidence="1" id="KW-0479">Metal-binding</keyword>
<feature type="region of interest" description="Disordered" evidence="2">
    <location>
        <begin position="108"/>
        <end position="153"/>
    </location>
</feature>
<dbReference type="GO" id="GO:0008270">
    <property type="term" value="F:zinc ion binding"/>
    <property type="evidence" value="ECO:0007669"/>
    <property type="project" value="UniProtKB-KW"/>
</dbReference>
<feature type="compositionally biased region" description="Basic and acidic residues" evidence="2">
    <location>
        <begin position="540"/>
        <end position="557"/>
    </location>
</feature>
<feature type="domain" description="C2H2-type" evidence="3">
    <location>
        <begin position="719"/>
        <end position="743"/>
    </location>
</feature>
<feature type="compositionally biased region" description="Low complexity" evidence="2">
    <location>
        <begin position="380"/>
        <end position="397"/>
    </location>
</feature>
<feature type="compositionally biased region" description="Low complexity" evidence="2">
    <location>
        <begin position="46"/>
        <end position="63"/>
    </location>
</feature>
<evidence type="ECO:0000313" key="5">
    <source>
        <dbReference type="Proteomes" id="UP000289152"/>
    </source>
</evidence>
<feature type="compositionally biased region" description="Low complexity" evidence="2">
    <location>
        <begin position="572"/>
        <end position="581"/>
    </location>
</feature>
<feature type="compositionally biased region" description="Low complexity" evidence="2">
    <location>
        <begin position="329"/>
        <end position="341"/>
    </location>
</feature>
<dbReference type="Proteomes" id="UP000289152">
    <property type="component" value="Unassembled WGS sequence"/>
</dbReference>
<dbReference type="PROSITE" id="PS00028">
    <property type="entry name" value="ZINC_FINGER_C2H2_1"/>
    <property type="match status" value="1"/>
</dbReference>
<dbReference type="EMBL" id="SDIL01000028">
    <property type="protein sequence ID" value="RXK39700.1"/>
    <property type="molecule type" value="Genomic_DNA"/>
</dbReference>
<dbReference type="PROSITE" id="PS50157">
    <property type="entry name" value="ZINC_FINGER_C2H2_2"/>
    <property type="match status" value="1"/>
</dbReference>
<dbReference type="InterPro" id="IPR013087">
    <property type="entry name" value="Znf_C2H2_type"/>
</dbReference>
<dbReference type="InterPro" id="IPR036236">
    <property type="entry name" value="Znf_C2H2_sf"/>
</dbReference>
<dbReference type="Gene3D" id="3.30.160.60">
    <property type="entry name" value="Classic Zinc Finger"/>
    <property type="match status" value="1"/>
</dbReference>
<protein>
    <recommendedName>
        <fullName evidence="3">C2H2-type domain-containing protein</fullName>
    </recommendedName>
</protein>
<feature type="region of interest" description="Disordered" evidence="2">
    <location>
        <begin position="46"/>
        <end position="78"/>
    </location>
</feature>
<feature type="compositionally biased region" description="Low complexity" evidence="2">
    <location>
        <begin position="172"/>
        <end position="186"/>
    </location>
</feature>
<dbReference type="SUPFAM" id="SSF57667">
    <property type="entry name" value="beta-beta-alpha zinc fingers"/>
    <property type="match status" value="1"/>
</dbReference>
<evidence type="ECO:0000256" key="2">
    <source>
        <dbReference type="SAM" id="MobiDB-lite"/>
    </source>
</evidence>
<keyword evidence="5" id="KW-1185">Reference proteome</keyword>
<dbReference type="VEuPathDB" id="FungiDB:TREMEDRAFT_67753"/>
<feature type="compositionally biased region" description="Low complexity" evidence="2">
    <location>
        <begin position="607"/>
        <end position="618"/>
    </location>
</feature>
<feature type="region of interest" description="Disordered" evidence="2">
    <location>
        <begin position="358"/>
        <end position="656"/>
    </location>
</feature>
<feature type="compositionally biased region" description="Polar residues" evidence="2">
    <location>
        <begin position="109"/>
        <end position="137"/>
    </location>
</feature>
<dbReference type="OrthoDB" id="8922241at2759"/>
<evidence type="ECO:0000256" key="1">
    <source>
        <dbReference type="PROSITE-ProRule" id="PRU00042"/>
    </source>
</evidence>
<dbReference type="InParanoid" id="A0A4Q1BPH1"/>
<keyword evidence="1" id="KW-0862">Zinc</keyword>
<feature type="compositionally biased region" description="Low complexity" evidence="2">
    <location>
        <begin position="200"/>
        <end position="217"/>
    </location>
</feature>
<feature type="compositionally biased region" description="Polar residues" evidence="2">
    <location>
        <begin position="521"/>
        <end position="533"/>
    </location>
</feature>
<dbReference type="AlphaFoldDB" id="A0A4Q1BPH1"/>
<dbReference type="STRING" id="5217.A0A4Q1BPH1"/>
<feature type="compositionally biased region" description="Low complexity" evidence="2">
    <location>
        <begin position="358"/>
        <end position="372"/>
    </location>
</feature>
<evidence type="ECO:0000313" key="4">
    <source>
        <dbReference type="EMBL" id="RXK39700.1"/>
    </source>
</evidence>
<proteinExistence type="predicted"/>